<dbReference type="AlphaFoldDB" id="A0A4R3KGF3"/>
<organism evidence="2 3">
    <name type="scientific">Muricomes intestini</name>
    <dbReference type="NCBI Taxonomy" id="1796634"/>
    <lineage>
        <taxon>Bacteria</taxon>
        <taxon>Bacillati</taxon>
        <taxon>Bacillota</taxon>
        <taxon>Clostridia</taxon>
        <taxon>Lachnospirales</taxon>
        <taxon>Lachnospiraceae</taxon>
        <taxon>Muricomes</taxon>
    </lineage>
</organism>
<keyword evidence="1" id="KW-1133">Transmembrane helix</keyword>
<keyword evidence="1" id="KW-0472">Membrane</keyword>
<evidence type="ECO:0000313" key="3">
    <source>
        <dbReference type="Proteomes" id="UP000295726"/>
    </source>
</evidence>
<feature type="transmembrane region" description="Helical" evidence="1">
    <location>
        <begin position="103"/>
        <end position="123"/>
    </location>
</feature>
<evidence type="ECO:0000313" key="2">
    <source>
        <dbReference type="EMBL" id="TCS81741.1"/>
    </source>
</evidence>
<reference evidence="2 3" key="1">
    <citation type="submission" date="2019-03" db="EMBL/GenBank/DDBJ databases">
        <title>Genomic Encyclopedia of Type Strains, Phase IV (KMG-IV): sequencing the most valuable type-strain genomes for metagenomic binning, comparative biology and taxonomic classification.</title>
        <authorList>
            <person name="Goeker M."/>
        </authorList>
    </citation>
    <scope>NUCLEOTIDE SEQUENCE [LARGE SCALE GENOMIC DNA]</scope>
    <source>
        <strain evidence="2 3">DSM 29489</strain>
    </source>
</reference>
<evidence type="ECO:0008006" key="4">
    <source>
        <dbReference type="Google" id="ProtNLM"/>
    </source>
</evidence>
<name>A0A4R3KGF3_9FIRM</name>
<feature type="transmembrane region" description="Helical" evidence="1">
    <location>
        <begin position="7"/>
        <end position="32"/>
    </location>
</feature>
<gene>
    <name evidence="2" type="ORF">EDD59_103162</name>
</gene>
<keyword evidence="1" id="KW-0812">Transmembrane</keyword>
<dbReference type="OrthoDB" id="2051156at2"/>
<comment type="caution">
    <text evidence="2">The sequence shown here is derived from an EMBL/GenBank/DDBJ whole genome shotgun (WGS) entry which is preliminary data.</text>
</comment>
<protein>
    <recommendedName>
        <fullName evidence="4">DUF4064 domain-containing protein</fullName>
    </recommendedName>
</protein>
<proteinExistence type="predicted"/>
<dbReference type="Proteomes" id="UP000295726">
    <property type="component" value="Unassembled WGS sequence"/>
</dbReference>
<dbReference type="EMBL" id="SLZZ01000003">
    <property type="protein sequence ID" value="TCS81741.1"/>
    <property type="molecule type" value="Genomic_DNA"/>
</dbReference>
<sequence>MKKRSTLLKVLSIILIVLGAFSLISSIIAVAAGRMVPEETYASLGVAAPTTFSYILSFVGSFIFLISGIMGIVYKSKQSVLIMGILLAVYYIFNIIYSATIASFSALSLIDLIFPILYLWGWYQSN</sequence>
<keyword evidence="3" id="KW-1185">Reference proteome</keyword>
<feature type="transmembrane region" description="Helical" evidence="1">
    <location>
        <begin position="80"/>
        <end position="97"/>
    </location>
</feature>
<dbReference type="RefSeq" id="WP_132379079.1">
    <property type="nucleotide sequence ID" value="NZ_DAIPCY010000106.1"/>
</dbReference>
<feature type="transmembrane region" description="Helical" evidence="1">
    <location>
        <begin position="52"/>
        <end position="73"/>
    </location>
</feature>
<evidence type="ECO:0000256" key="1">
    <source>
        <dbReference type="SAM" id="Phobius"/>
    </source>
</evidence>
<accession>A0A4R3KGF3</accession>